<sequence>MAVGYIARTDLANQYYQYEPVDKSKAPACPRCGGRLFLESEYPGGQPPFYWQCMVGCSRQYSLDGTTPIAHHNGKKPRRHVPQRPLPSGALV</sequence>
<feature type="compositionally biased region" description="Basic residues" evidence="1">
    <location>
        <begin position="72"/>
        <end position="82"/>
    </location>
</feature>
<gene>
    <name evidence="2" type="ORF">LCGC14_0509970</name>
</gene>
<evidence type="ECO:0000313" key="2">
    <source>
        <dbReference type="EMBL" id="KKN62586.1"/>
    </source>
</evidence>
<name>A0A0F9UMZ3_9ZZZZ</name>
<feature type="region of interest" description="Disordered" evidence="1">
    <location>
        <begin position="66"/>
        <end position="92"/>
    </location>
</feature>
<evidence type="ECO:0000256" key="1">
    <source>
        <dbReference type="SAM" id="MobiDB-lite"/>
    </source>
</evidence>
<reference evidence="2" key="1">
    <citation type="journal article" date="2015" name="Nature">
        <title>Complex archaea that bridge the gap between prokaryotes and eukaryotes.</title>
        <authorList>
            <person name="Spang A."/>
            <person name="Saw J.H."/>
            <person name="Jorgensen S.L."/>
            <person name="Zaremba-Niedzwiedzka K."/>
            <person name="Martijn J."/>
            <person name="Lind A.E."/>
            <person name="van Eijk R."/>
            <person name="Schleper C."/>
            <person name="Guy L."/>
            <person name="Ettema T.J."/>
        </authorList>
    </citation>
    <scope>NUCLEOTIDE SEQUENCE</scope>
</reference>
<organism evidence="2">
    <name type="scientific">marine sediment metagenome</name>
    <dbReference type="NCBI Taxonomy" id="412755"/>
    <lineage>
        <taxon>unclassified sequences</taxon>
        <taxon>metagenomes</taxon>
        <taxon>ecological metagenomes</taxon>
    </lineage>
</organism>
<dbReference type="EMBL" id="LAZR01000618">
    <property type="protein sequence ID" value="KKN62586.1"/>
    <property type="molecule type" value="Genomic_DNA"/>
</dbReference>
<dbReference type="AlphaFoldDB" id="A0A0F9UMZ3"/>
<accession>A0A0F9UMZ3</accession>
<protein>
    <submittedName>
        <fullName evidence="2">Uncharacterized protein</fullName>
    </submittedName>
</protein>
<comment type="caution">
    <text evidence="2">The sequence shown here is derived from an EMBL/GenBank/DDBJ whole genome shotgun (WGS) entry which is preliminary data.</text>
</comment>
<proteinExistence type="predicted"/>